<feature type="compositionally biased region" description="Polar residues" evidence="5">
    <location>
        <begin position="100"/>
        <end position="117"/>
    </location>
</feature>
<dbReference type="OrthoDB" id="7868067at2"/>
<protein>
    <submittedName>
        <fullName evidence="8">DUF1049 domain-containing protein</fullName>
    </submittedName>
</protein>
<dbReference type="GO" id="GO:0005886">
    <property type="term" value="C:plasma membrane"/>
    <property type="evidence" value="ECO:0007669"/>
    <property type="project" value="InterPro"/>
</dbReference>
<keyword evidence="2 6" id="KW-0812">Transmembrane</keyword>
<keyword evidence="1" id="KW-1003">Cell membrane</keyword>
<evidence type="ECO:0000313" key="8">
    <source>
        <dbReference type="EMBL" id="ANY78752.1"/>
    </source>
</evidence>
<dbReference type="RefSeq" id="WP_099509751.1">
    <property type="nucleotide sequence ID" value="NZ_CP016616.1"/>
</dbReference>
<accession>A0A1B2EFW1</accession>
<gene>
    <name evidence="8" type="ORF">BB934_11370</name>
</gene>
<dbReference type="InterPro" id="IPR010445">
    <property type="entry name" value="LapA_dom"/>
</dbReference>
<evidence type="ECO:0000256" key="2">
    <source>
        <dbReference type="ARBA" id="ARBA00022692"/>
    </source>
</evidence>
<dbReference type="Pfam" id="PF06305">
    <property type="entry name" value="LapA_dom"/>
    <property type="match status" value="1"/>
</dbReference>
<feature type="region of interest" description="Disordered" evidence="5">
    <location>
        <begin position="93"/>
        <end position="117"/>
    </location>
</feature>
<evidence type="ECO:0000256" key="3">
    <source>
        <dbReference type="ARBA" id="ARBA00022989"/>
    </source>
</evidence>
<keyword evidence="4 6" id="KW-0472">Membrane</keyword>
<feature type="transmembrane region" description="Helical" evidence="6">
    <location>
        <begin position="49"/>
        <end position="70"/>
    </location>
</feature>
<proteinExistence type="predicted"/>
<organism evidence="8">
    <name type="scientific">Microvirga ossetica</name>
    <dbReference type="NCBI Taxonomy" id="1882682"/>
    <lineage>
        <taxon>Bacteria</taxon>
        <taxon>Pseudomonadati</taxon>
        <taxon>Pseudomonadota</taxon>
        <taxon>Alphaproteobacteria</taxon>
        <taxon>Hyphomicrobiales</taxon>
        <taxon>Methylobacteriaceae</taxon>
        <taxon>Microvirga</taxon>
    </lineage>
</organism>
<dbReference type="KEGG" id="moc:BB934_11370"/>
<keyword evidence="3 6" id="KW-1133">Transmembrane helix</keyword>
<name>A0A1B2EFW1_9HYPH</name>
<evidence type="ECO:0000256" key="6">
    <source>
        <dbReference type="SAM" id="Phobius"/>
    </source>
</evidence>
<evidence type="ECO:0000256" key="5">
    <source>
        <dbReference type="SAM" id="MobiDB-lite"/>
    </source>
</evidence>
<evidence type="ECO:0000259" key="7">
    <source>
        <dbReference type="Pfam" id="PF06305"/>
    </source>
</evidence>
<dbReference type="EMBL" id="CP016616">
    <property type="protein sequence ID" value="ANY78752.1"/>
    <property type="molecule type" value="Genomic_DNA"/>
</dbReference>
<reference evidence="8" key="1">
    <citation type="submission" date="2016-07" db="EMBL/GenBank/DDBJ databases">
        <title>Microvirga ossetica sp. nov. a new species of rhizobia isolated from root nodules of the legume species Vicia alpestris Steven originated from North Ossetia region in the Caucasus.</title>
        <authorList>
            <person name="Safronova V.I."/>
            <person name="Kuznetsova I.G."/>
            <person name="Sazanova A.L."/>
            <person name="Belimov A."/>
            <person name="Andronov E."/>
            <person name="Osledkin Y.S."/>
            <person name="Onishchuk O.P."/>
            <person name="Kurchak O.N."/>
            <person name="Shaposhnikov A.I."/>
            <person name="Willems A."/>
            <person name="Tikhonovich I.A."/>
        </authorList>
    </citation>
    <scope>NUCLEOTIDE SEQUENCE [LARGE SCALE GENOMIC DNA]</scope>
    <source>
        <strain evidence="8">V5/3M</strain>
    </source>
</reference>
<dbReference type="AlphaFoldDB" id="A0A1B2EFW1"/>
<evidence type="ECO:0000256" key="1">
    <source>
        <dbReference type="ARBA" id="ARBA00022475"/>
    </source>
</evidence>
<feature type="domain" description="Lipopolysaccharide assembly protein A" evidence="7">
    <location>
        <begin position="24"/>
        <end position="89"/>
    </location>
</feature>
<sequence>MIRFLKALILLPVAILIVLLAVANRAPVTLSLDPFSQDAPEFATQLPLFAVIFAAVMLGVVIGGVASWLAQGKNRKSRRELRRETRQLRYETERLKAQSAPGTTLPATVPSSQSQGF</sequence>
<evidence type="ECO:0000256" key="4">
    <source>
        <dbReference type="ARBA" id="ARBA00023136"/>
    </source>
</evidence>